<feature type="transmembrane region" description="Helical" evidence="1">
    <location>
        <begin position="158"/>
        <end position="178"/>
    </location>
</feature>
<accession>A0A1Y1QDQ0</accession>
<organism evidence="2 3">
    <name type="scientific">Thiothrix lacustris</name>
    <dbReference type="NCBI Taxonomy" id="525917"/>
    <lineage>
        <taxon>Bacteria</taxon>
        <taxon>Pseudomonadati</taxon>
        <taxon>Pseudomonadota</taxon>
        <taxon>Gammaproteobacteria</taxon>
        <taxon>Thiotrichales</taxon>
        <taxon>Thiotrichaceae</taxon>
        <taxon>Thiothrix</taxon>
    </lineage>
</organism>
<dbReference type="EMBL" id="MTEJ01000430">
    <property type="protein sequence ID" value="OQX03119.1"/>
    <property type="molecule type" value="Genomic_DNA"/>
</dbReference>
<feature type="transmembrane region" description="Helical" evidence="1">
    <location>
        <begin position="49"/>
        <end position="73"/>
    </location>
</feature>
<protein>
    <submittedName>
        <fullName evidence="2">Uncharacterized protein</fullName>
    </submittedName>
</protein>
<dbReference type="AlphaFoldDB" id="A0A1Y1QDQ0"/>
<evidence type="ECO:0000313" key="2">
    <source>
        <dbReference type="EMBL" id="OQX03119.1"/>
    </source>
</evidence>
<proteinExistence type="predicted"/>
<feature type="transmembrane region" description="Helical" evidence="1">
    <location>
        <begin position="85"/>
        <end position="105"/>
    </location>
</feature>
<gene>
    <name evidence="2" type="ORF">BWK73_40535</name>
</gene>
<keyword evidence="1" id="KW-0812">Transmembrane</keyword>
<evidence type="ECO:0000313" key="3">
    <source>
        <dbReference type="Proteomes" id="UP000192491"/>
    </source>
</evidence>
<sequence>MGLDGFVLALRLPVLLIIIAIVVTCIAIGKPWLPLSHTFETLGIRRIALGTVGAVLACLLLCSLVGLAAVIFGNANRENGVYQSLYLATVLIPLILLGLLVFLPLINLAAHWGYASLAGLLFIAFLLGLIPAFIAYYFPQNAWCINNVLACVSRDWLYGFGFGALIGMGFGLMARLPLWRNRA</sequence>
<keyword evidence="1" id="KW-0472">Membrane</keyword>
<feature type="transmembrane region" description="Helical" evidence="1">
    <location>
        <begin position="117"/>
        <end position="138"/>
    </location>
</feature>
<reference evidence="2 3" key="1">
    <citation type="submission" date="2017-01" db="EMBL/GenBank/DDBJ databases">
        <title>Novel large sulfur bacteria in the metagenomes of groundwater-fed chemosynthetic microbial mats in the Lake Huron basin.</title>
        <authorList>
            <person name="Sharrar A.M."/>
            <person name="Flood B.E."/>
            <person name="Bailey J.V."/>
            <person name="Jones D.S."/>
            <person name="Biddanda B."/>
            <person name="Ruberg S.A."/>
            <person name="Marcus D.N."/>
            <person name="Dick G.J."/>
        </authorList>
    </citation>
    <scope>NUCLEOTIDE SEQUENCE [LARGE SCALE GENOMIC DNA]</scope>
    <source>
        <strain evidence="2">A8</strain>
    </source>
</reference>
<evidence type="ECO:0000256" key="1">
    <source>
        <dbReference type="SAM" id="Phobius"/>
    </source>
</evidence>
<keyword evidence="1" id="KW-1133">Transmembrane helix</keyword>
<name>A0A1Y1QDQ0_9GAMM</name>
<feature type="transmembrane region" description="Helical" evidence="1">
    <location>
        <begin position="6"/>
        <end position="28"/>
    </location>
</feature>
<comment type="caution">
    <text evidence="2">The sequence shown here is derived from an EMBL/GenBank/DDBJ whole genome shotgun (WGS) entry which is preliminary data.</text>
</comment>
<dbReference type="Proteomes" id="UP000192491">
    <property type="component" value="Unassembled WGS sequence"/>
</dbReference>